<evidence type="ECO:0000313" key="1">
    <source>
        <dbReference type="EMBL" id="KAG8444342.1"/>
    </source>
</evidence>
<dbReference type="EMBL" id="JAACNH010000004">
    <property type="protein sequence ID" value="KAG8444342.1"/>
    <property type="molecule type" value="Genomic_DNA"/>
</dbReference>
<dbReference type="PANTHER" id="PTHR33332">
    <property type="entry name" value="REVERSE TRANSCRIPTASE DOMAIN-CONTAINING PROTEIN"/>
    <property type="match status" value="1"/>
</dbReference>
<comment type="caution">
    <text evidence="1">The sequence shown here is derived from an EMBL/GenBank/DDBJ whole genome shotgun (WGS) entry which is preliminary data.</text>
</comment>
<organism evidence="1 2">
    <name type="scientific">Hymenochirus boettgeri</name>
    <name type="common">Congo dwarf clawed frog</name>
    <dbReference type="NCBI Taxonomy" id="247094"/>
    <lineage>
        <taxon>Eukaryota</taxon>
        <taxon>Metazoa</taxon>
        <taxon>Chordata</taxon>
        <taxon>Craniata</taxon>
        <taxon>Vertebrata</taxon>
        <taxon>Euteleostomi</taxon>
        <taxon>Amphibia</taxon>
        <taxon>Batrachia</taxon>
        <taxon>Anura</taxon>
        <taxon>Pipoidea</taxon>
        <taxon>Pipidae</taxon>
        <taxon>Pipinae</taxon>
        <taxon>Hymenochirus</taxon>
    </lineage>
</organism>
<gene>
    <name evidence="1" type="ORF">GDO86_009505</name>
</gene>
<dbReference type="OrthoDB" id="9902521at2759"/>
<protein>
    <submittedName>
        <fullName evidence="1">Uncharacterized protein</fullName>
    </submittedName>
</protein>
<dbReference type="Proteomes" id="UP000812440">
    <property type="component" value="Chromosome 5"/>
</dbReference>
<proteinExistence type="predicted"/>
<sequence length="169" mass="20206">MESREKNIILPLYKALVRPHLEYAVQFWNPIYKRDILEIEAVQRRATKLIRGMEGLEYAERLEKLQLCTLEKRRLRGDMITVYKYINGPYNKLSGALFTNRTCQRTRGHPLRLEEKRFRLQARKGFFTVRTVKLWNFLPVDVVMAGSLVSFKKKLDEFLQTRNVASYWY</sequence>
<name>A0A8T2JJ75_9PIPI</name>
<keyword evidence="2" id="KW-1185">Reference proteome</keyword>
<evidence type="ECO:0000313" key="2">
    <source>
        <dbReference type="Proteomes" id="UP000812440"/>
    </source>
</evidence>
<reference evidence="1" key="1">
    <citation type="thesis" date="2020" institute="ProQuest LLC" country="789 East Eisenhower Parkway, Ann Arbor, MI, USA">
        <title>Comparative Genomics and Chromosome Evolution.</title>
        <authorList>
            <person name="Mudd A.B."/>
        </authorList>
    </citation>
    <scope>NUCLEOTIDE SEQUENCE</scope>
    <source>
        <strain evidence="1">Female2</strain>
        <tissue evidence="1">Blood</tissue>
    </source>
</reference>
<accession>A0A8T2JJ75</accession>
<dbReference type="AlphaFoldDB" id="A0A8T2JJ75"/>